<gene>
    <name evidence="1" type="ORF">GcLGCM259_1947</name>
</gene>
<proteinExistence type="predicted"/>
<sequence length="201" mass="22651">MYFRQGNNWSIGVCANPQLLMALYLRELGGINPHELGPNCALEQRGRLRPLQPPASHGQIRQEWYSWWESLVKDGRSLQNGHHVGGIPDLDAQGYPELAKLANAHYGQTTLFAHECLEDFVLRSAQYVPKRMDEIEVLLADRGIEHLAAREAVHMQLVEVPLNEPRAWLMGQATVVASSSLMRDGKAFHGYIEPIVSIIFM</sequence>
<evidence type="ECO:0000313" key="2">
    <source>
        <dbReference type="Proteomes" id="UP000307000"/>
    </source>
</evidence>
<reference evidence="1 2" key="1">
    <citation type="submission" date="2018-12" db="EMBL/GenBank/DDBJ databases">
        <title>Complete Genome Sequence of Glutamicibacter creatinolyticus strain LGCM259,isolated from an abscess of a 12-year-old mare in Italy.</title>
        <authorList>
            <person name="Santos R.G."/>
            <person name="Silva A.L."/>
            <person name="Seyffert N."/>
            <person name="Castro T.L.P."/>
            <person name="Attili A.R."/>
            <person name="Rifici C."/>
            <person name="Mazzullo G."/>
            <person name="Brenig B."/>
            <person name="Venanzi F."/>
            <person name="Azevedo V."/>
        </authorList>
    </citation>
    <scope>NUCLEOTIDE SEQUENCE [LARGE SCALE GENOMIC DNA]</scope>
    <source>
        <strain evidence="1 2">LGCM 259</strain>
    </source>
</reference>
<evidence type="ECO:0000313" key="1">
    <source>
        <dbReference type="EMBL" id="QCY47662.1"/>
    </source>
</evidence>
<keyword evidence="2" id="KW-1185">Reference proteome</keyword>
<accession>A0A5B7WUX7</accession>
<organism evidence="1 2">
    <name type="scientific">Glutamicibacter creatinolyticus</name>
    <dbReference type="NCBI Taxonomy" id="162496"/>
    <lineage>
        <taxon>Bacteria</taxon>
        <taxon>Bacillati</taxon>
        <taxon>Actinomycetota</taxon>
        <taxon>Actinomycetes</taxon>
        <taxon>Micrococcales</taxon>
        <taxon>Micrococcaceae</taxon>
        <taxon>Glutamicibacter</taxon>
    </lineage>
</organism>
<dbReference type="KEGG" id="gcr:GcLGCM259_1947"/>
<dbReference type="AlphaFoldDB" id="A0A5B7WUX7"/>
<protein>
    <submittedName>
        <fullName evidence="1">Uncharacterized protein</fullName>
    </submittedName>
</protein>
<dbReference type="Proteomes" id="UP000307000">
    <property type="component" value="Chromosome"/>
</dbReference>
<dbReference type="EMBL" id="CP034412">
    <property type="protein sequence ID" value="QCY47662.1"/>
    <property type="molecule type" value="Genomic_DNA"/>
</dbReference>
<name>A0A5B7WUX7_9MICC</name>
<dbReference type="RefSeq" id="WP_138926524.1">
    <property type="nucleotide sequence ID" value="NZ_CP034412.1"/>
</dbReference>